<dbReference type="STRING" id="269621.A0A238F8F7"/>
<feature type="region of interest" description="Disordered" evidence="1">
    <location>
        <begin position="206"/>
        <end position="227"/>
    </location>
</feature>
<dbReference type="EMBL" id="FMSP01000004">
    <property type="protein sequence ID" value="SCV69427.1"/>
    <property type="molecule type" value="Genomic_DNA"/>
</dbReference>
<dbReference type="AlphaFoldDB" id="A0A238F8F7"/>
<evidence type="ECO:0000313" key="2">
    <source>
        <dbReference type="EMBL" id="SCV69427.1"/>
    </source>
</evidence>
<feature type="compositionally biased region" description="Acidic residues" evidence="1">
    <location>
        <begin position="75"/>
        <end position="84"/>
    </location>
</feature>
<sequence length="606" mass="65449">MSHLNHPFTLSSTHTSTIPVVSASAYLSQAPSSSTTDTYSRDEVRRLVLDYLCSGCYAHSAKAFAQEVQRRDREDQDGDEEQEHDEDHHEPSSAARAGRGGSGSRSKTQSSSDHKRPQATNDDGMEGIEATPEPEGWRSVAAEASSTVPAAVDVDFESDESKEAIEVHRALREKTTEVQHENANGNGAAVETNGKAVAFELTTQDYDRDGGEENGESEMDQEDEDRDEVELDRFSGNKWLTQDQLRQVRLRRDIRDAILTGRIQYAIEMLKEHFPAVLSDPPITTKSSKSSSTCTPSSFFVSTPSSHSAAGPLSSRPSATPQPPSSSTLGSHTLSRPGTPKPIVPILGATFGSWSLSLDPQILALNLQLQSFVELMRGAHAASSISSVPSTPNYSSAGGNGNDNGNATTLSDSMHSDAGLSGSTTSLTSSTHALNIAIAQSQALNQAVAQLPSGRDRDRWEQECIDVSGLMAYKDLMNCPVRGYLEQERRVTLSELVNAAIHARSGHTPLSILELAARSTTAVWSAVAELKIPFGPAMAPQTKESKSKHRVRLSARMPSGRDHFFKNADLSSPDEQVYARFDLRTFLAEFEHEAGGLLDPKAAASS</sequence>
<dbReference type="PROSITE" id="PS50896">
    <property type="entry name" value="LISH"/>
    <property type="match status" value="1"/>
</dbReference>
<reference evidence="3" key="1">
    <citation type="submission" date="2016-09" db="EMBL/GenBank/DDBJ databases">
        <authorList>
            <person name="Jeantristanb JTB J.-T."/>
            <person name="Ricardo R."/>
        </authorList>
    </citation>
    <scope>NUCLEOTIDE SEQUENCE [LARGE SCALE GENOMIC DNA]</scope>
</reference>
<feature type="compositionally biased region" description="Low complexity" evidence="1">
    <location>
        <begin position="279"/>
        <end position="319"/>
    </location>
</feature>
<gene>
    <name evidence="2" type="ORF">BQ2448_2447</name>
</gene>
<dbReference type="OrthoDB" id="8048523at2759"/>
<dbReference type="InterPro" id="IPR006594">
    <property type="entry name" value="LisH"/>
</dbReference>
<organism evidence="2 3">
    <name type="scientific">Microbotryum intermedium</name>
    <dbReference type="NCBI Taxonomy" id="269621"/>
    <lineage>
        <taxon>Eukaryota</taxon>
        <taxon>Fungi</taxon>
        <taxon>Dikarya</taxon>
        <taxon>Basidiomycota</taxon>
        <taxon>Pucciniomycotina</taxon>
        <taxon>Microbotryomycetes</taxon>
        <taxon>Microbotryales</taxon>
        <taxon>Microbotryaceae</taxon>
        <taxon>Microbotryum</taxon>
    </lineage>
</organism>
<feature type="region of interest" description="Disordered" evidence="1">
    <location>
        <begin position="278"/>
        <end position="339"/>
    </location>
</feature>
<evidence type="ECO:0000313" key="3">
    <source>
        <dbReference type="Proteomes" id="UP000198372"/>
    </source>
</evidence>
<feature type="region of interest" description="Disordered" evidence="1">
    <location>
        <begin position="65"/>
        <end position="144"/>
    </location>
</feature>
<feature type="region of interest" description="Disordered" evidence="1">
    <location>
        <begin position="384"/>
        <end position="424"/>
    </location>
</feature>
<keyword evidence="3" id="KW-1185">Reference proteome</keyword>
<dbReference type="Proteomes" id="UP000198372">
    <property type="component" value="Unassembled WGS sequence"/>
</dbReference>
<accession>A0A238F8F7</accession>
<evidence type="ECO:0000256" key="1">
    <source>
        <dbReference type="SAM" id="MobiDB-lite"/>
    </source>
</evidence>
<feature type="compositionally biased region" description="Polar residues" evidence="1">
    <location>
        <begin position="384"/>
        <end position="397"/>
    </location>
</feature>
<name>A0A238F8F7_9BASI</name>
<proteinExistence type="predicted"/>
<feature type="compositionally biased region" description="Acidic residues" evidence="1">
    <location>
        <begin position="212"/>
        <end position="227"/>
    </location>
</feature>
<protein>
    <submittedName>
        <fullName evidence="2">BQ2448_2447 protein</fullName>
    </submittedName>
</protein>